<dbReference type="EMBL" id="PFDY01000015">
    <property type="protein sequence ID" value="PJE59069.1"/>
    <property type="molecule type" value="Genomic_DNA"/>
</dbReference>
<dbReference type="NCBIfam" id="NF040494">
    <property type="entry name" value="nitrored_ArsF"/>
    <property type="match status" value="1"/>
</dbReference>
<evidence type="ECO:0000256" key="1">
    <source>
        <dbReference type="SAM" id="Phobius"/>
    </source>
</evidence>
<evidence type="ECO:0000313" key="2">
    <source>
        <dbReference type="EMBL" id="PJE59069.1"/>
    </source>
</evidence>
<feature type="transmembrane region" description="Helical" evidence="1">
    <location>
        <begin position="5"/>
        <end position="22"/>
    </location>
</feature>
<keyword evidence="1" id="KW-0812">Transmembrane</keyword>
<proteinExistence type="predicted"/>
<sequence>MQKKIIILIIAVAITGTIFFIARNGNKPTETQNTNNQTAKNQEELPMPTAKISAEKIEVVHFHATQQCWSCITVGEYALKTIKEKFPEEYKNGAIVFRDINGELPENKDTVIKYQAGGSSLFVNAITAGKENIEEDITVWRLVSNESQFISYFQDKLNKLLGK</sequence>
<accession>A0A2M8KGL8</accession>
<gene>
    <name evidence="2" type="ORF">COU83_00600</name>
</gene>
<organism evidence="2 3">
    <name type="scientific">Candidatus Portnoybacteria bacterium CG10_big_fil_rev_8_21_14_0_10_40_22</name>
    <dbReference type="NCBI Taxonomy" id="1974814"/>
    <lineage>
        <taxon>Bacteria</taxon>
        <taxon>Candidatus Portnoyibacteriota</taxon>
    </lineage>
</organism>
<protein>
    <submittedName>
        <fullName evidence="2">Uncharacterized protein</fullName>
    </submittedName>
</protein>
<reference evidence="3" key="1">
    <citation type="submission" date="2017-09" db="EMBL/GenBank/DDBJ databases">
        <title>Depth-based differentiation of microbial function through sediment-hosted aquifers and enrichment of novel symbionts in the deep terrestrial subsurface.</title>
        <authorList>
            <person name="Probst A.J."/>
            <person name="Ladd B."/>
            <person name="Jarett J.K."/>
            <person name="Geller-Mcgrath D.E."/>
            <person name="Sieber C.M.K."/>
            <person name="Emerson J.B."/>
            <person name="Anantharaman K."/>
            <person name="Thomas B.C."/>
            <person name="Malmstrom R."/>
            <person name="Stieglmeier M."/>
            <person name="Klingl A."/>
            <person name="Woyke T."/>
            <person name="Ryan C.M."/>
            <person name="Banfield J.F."/>
        </authorList>
    </citation>
    <scope>NUCLEOTIDE SEQUENCE [LARGE SCALE GENOMIC DNA]</scope>
</reference>
<dbReference type="InterPro" id="IPR047698">
    <property type="entry name" value="ArsF-like"/>
</dbReference>
<keyword evidence="1" id="KW-1133">Transmembrane helix</keyword>
<dbReference type="AlphaFoldDB" id="A0A2M8KGL8"/>
<evidence type="ECO:0000313" key="3">
    <source>
        <dbReference type="Proteomes" id="UP000231347"/>
    </source>
</evidence>
<name>A0A2M8KGL8_9BACT</name>
<keyword evidence="1" id="KW-0472">Membrane</keyword>
<dbReference type="Proteomes" id="UP000231347">
    <property type="component" value="Unassembled WGS sequence"/>
</dbReference>
<comment type="caution">
    <text evidence="2">The sequence shown here is derived from an EMBL/GenBank/DDBJ whole genome shotgun (WGS) entry which is preliminary data.</text>
</comment>